<feature type="binding site" evidence="5">
    <location>
        <begin position="188"/>
        <end position="191"/>
    </location>
    <ligand>
        <name>substrate</name>
    </ligand>
</feature>
<feature type="binding site" evidence="5">
    <location>
        <position position="188"/>
    </location>
    <ligand>
        <name>S-adenosyl-L-methionine</name>
        <dbReference type="ChEBI" id="CHEBI:59789"/>
    </ligand>
</feature>
<dbReference type="InterPro" id="IPR050320">
    <property type="entry name" value="N5-glutamine_MTase"/>
</dbReference>
<evidence type="ECO:0000313" key="9">
    <source>
        <dbReference type="Proteomes" id="UP000283295"/>
    </source>
</evidence>
<comment type="similarity">
    <text evidence="5">Belongs to the protein N5-glutamine methyltransferase family. PrmC subfamily.</text>
</comment>
<evidence type="ECO:0000256" key="5">
    <source>
        <dbReference type="HAMAP-Rule" id="MF_02126"/>
    </source>
</evidence>
<keyword evidence="1 5" id="KW-0489">Methyltransferase</keyword>
<accession>A0A412IS41</accession>
<dbReference type="Pfam" id="PF17827">
    <property type="entry name" value="PrmC_N"/>
    <property type="match status" value="1"/>
</dbReference>
<dbReference type="EMBL" id="QRVK01000013">
    <property type="protein sequence ID" value="RGS42917.1"/>
    <property type="molecule type" value="Genomic_DNA"/>
</dbReference>
<dbReference type="GO" id="GO:0102559">
    <property type="term" value="F:peptide chain release factor N(5)-glutamine methyltransferase activity"/>
    <property type="evidence" value="ECO:0007669"/>
    <property type="project" value="UniProtKB-EC"/>
</dbReference>
<sequence>MRLFELVKYGQGMLEESGVPDAEIDAALLWEHASGMNRTDMFFERDRDISAELETGYLEMIRRRCTREPLQYITGVQNFMGYDFCTSENVLIPRQDTEILVETALNLTKSSQKTLDVLDMCCGTGCIGISYGLLRPDCKVTLADISGDAIRVTRKNVTKLCDEPERFDVINTDLFGGVDGQFDLILSNPPYIKSDVIESLMPEVRDNEPRLALDGKADGLYFYRIIVSQAIKYIKDEGYVVFEIGNDQAEDVQHLFVDTGYDDVHVVQDLCRNDRVVYGRYHRK</sequence>
<keyword evidence="3 5" id="KW-0949">S-adenosyl-L-methionine</keyword>
<proteinExistence type="inferred from homology"/>
<dbReference type="InterPro" id="IPR019874">
    <property type="entry name" value="RF_methyltr_PrmC"/>
</dbReference>
<keyword evidence="2 5" id="KW-0808">Transferase</keyword>
<feature type="binding site" evidence="5">
    <location>
        <position position="144"/>
    </location>
    <ligand>
        <name>S-adenosyl-L-methionine</name>
        <dbReference type="ChEBI" id="CHEBI:59789"/>
    </ligand>
</feature>
<feature type="domain" description="Release factor glutamine methyltransferase N-terminal" evidence="7">
    <location>
        <begin position="5"/>
        <end position="75"/>
    </location>
</feature>
<dbReference type="NCBIfam" id="TIGR00536">
    <property type="entry name" value="hemK_fam"/>
    <property type="match status" value="1"/>
</dbReference>
<dbReference type="SUPFAM" id="SSF53335">
    <property type="entry name" value="S-adenosyl-L-methionine-dependent methyltransferases"/>
    <property type="match status" value="1"/>
</dbReference>
<dbReference type="EC" id="2.1.1.297" evidence="5"/>
<dbReference type="GO" id="GO:0003676">
    <property type="term" value="F:nucleic acid binding"/>
    <property type="evidence" value="ECO:0007669"/>
    <property type="project" value="InterPro"/>
</dbReference>
<comment type="caution">
    <text evidence="8">The sequence shown here is derived from an EMBL/GenBank/DDBJ whole genome shotgun (WGS) entry which is preliminary data.</text>
</comment>
<dbReference type="OrthoDB" id="9800643at2"/>
<dbReference type="PANTHER" id="PTHR18895:SF74">
    <property type="entry name" value="MTRF1L RELEASE FACTOR GLUTAMINE METHYLTRANSFERASE"/>
    <property type="match status" value="1"/>
</dbReference>
<evidence type="ECO:0000256" key="4">
    <source>
        <dbReference type="ARBA" id="ARBA00048391"/>
    </source>
</evidence>
<reference evidence="8 9" key="1">
    <citation type="submission" date="2018-08" db="EMBL/GenBank/DDBJ databases">
        <title>A genome reference for cultivated species of the human gut microbiota.</title>
        <authorList>
            <person name="Zou Y."/>
            <person name="Xue W."/>
            <person name="Luo G."/>
        </authorList>
    </citation>
    <scope>NUCLEOTIDE SEQUENCE [LARGE SCALE GENOMIC DNA]</scope>
    <source>
        <strain evidence="8 9">AF22-21</strain>
    </source>
</reference>
<dbReference type="InterPro" id="IPR002052">
    <property type="entry name" value="DNA_methylase_N6_adenine_CS"/>
</dbReference>
<evidence type="ECO:0000256" key="3">
    <source>
        <dbReference type="ARBA" id="ARBA00022691"/>
    </source>
</evidence>
<comment type="caution">
    <text evidence="5">Lacks conserved residue(s) required for the propagation of feature annotation.</text>
</comment>
<organism evidence="8 9">
    <name type="scientific">Coprococcus eutactus</name>
    <dbReference type="NCBI Taxonomy" id="33043"/>
    <lineage>
        <taxon>Bacteria</taxon>
        <taxon>Bacillati</taxon>
        <taxon>Bacillota</taxon>
        <taxon>Clostridia</taxon>
        <taxon>Lachnospirales</taxon>
        <taxon>Lachnospiraceae</taxon>
        <taxon>Coprococcus</taxon>
    </lineage>
</organism>
<dbReference type="InterPro" id="IPR004556">
    <property type="entry name" value="HemK-like"/>
</dbReference>
<evidence type="ECO:0000259" key="6">
    <source>
        <dbReference type="Pfam" id="PF05175"/>
    </source>
</evidence>
<name>A0A412IS41_9FIRM</name>
<dbReference type="GO" id="GO:0032259">
    <property type="term" value="P:methylation"/>
    <property type="evidence" value="ECO:0007669"/>
    <property type="project" value="UniProtKB-KW"/>
</dbReference>
<evidence type="ECO:0000256" key="2">
    <source>
        <dbReference type="ARBA" id="ARBA00022679"/>
    </source>
</evidence>
<dbReference type="Gene3D" id="3.40.50.150">
    <property type="entry name" value="Vaccinia Virus protein VP39"/>
    <property type="match status" value="1"/>
</dbReference>
<dbReference type="Proteomes" id="UP000283295">
    <property type="component" value="Unassembled WGS sequence"/>
</dbReference>
<dbReference type="NCBIfam" id="TIGR03534">
    <property type="entry name" value="RF_mod_PrmC"/>
    <property type="match status" value="1"/>
</dbReference>
<comment type="function">
    <text evidence="5">Methylates the class 1 translation termination release factors RF1/PrfA and RF2/PrfB on the glutamine residue of the universally conserved GGQ motif.</text>
</comment>
<dbReference type="PANTHER" id="PTHR18895">
    <property type="entry name" value="HEMK METHYLTRANSFERASE"/>
    <property type="match status" value="1"/>
</dbReference>
<dbReference type="HAMAP" id="MF_02126">
    <property type="entry name" value="RF_methyltr_PrmC"/>
    <property type="match status" value="1"/>
</dbReference>
<dbReference type="InterPro" id="IPR007848">
    <property type="entry name" value="Small_mtfrase_dom"/>
</dbReference>
<comment type="catalytic activity">
    <reaction evidence="4 5">
        <text>L-glutaminyl-[peptide chain release factor] + S-adenosyl-L-methionine = N(5)-methyl-L-glutaminyl-[peptide chain release factor] + S-adenosyl-L-homocysteine + H(+)</text>
        <dbReference type="Rhea" id="RHEA:42896"/>
        <dbReference type="Rhea" id="RHEA-COMP:10271"/>
        <dbReference type="Rhea" id="RHEA-COMP:10272"/>
        <dbReference type="ChEBI" id="CHEBI:15378"/>
        <dbReference type="ChEBI" id="CHEBI:30011"/>
        <dbReference type="ChEBI" id="CHEBI:57856"/>
        <dbReference type="ChEBI" id="CHEBI:59789"/>
        <dbReference type="ChEBI" id="CHEBI:61891"/>
        <dbReference type="EC" id="2.1.1.297"/>
    </reaction>
</comment>
<evidence type="ECO:0000259" key="7">
    <source>
        <dbReference type="Pfam" id="PF17827"/>
    </source>
</evidence>
<dbReference type="Pfam" id="PF05175">
    <property type="entry name" value="MTS"/>
    <property type="match status" value="1"/>
</dbReference>
<feature type="domain" description="Methyltransferase small" evidence="6">
    <location>
        <begin position="107"/>
        <end position="194"/>
    </location>
</feature>
<dbReference type="Gene3D" id="1.10.8.10">
    <property type="entry name" value="DNA helicase RuvA subunit, C-terminal domain"/>
    <property type="match status" value="1"/>
</dbReference>
<gene>
    <name evidence="5 8" type="primary">prmC</name>
    <name evidence="8" type="ORF">DWX94_06665</name>
</gene>
<protein>
    <recommendedName>
        <fullName evidence="5">Release factor glutamine methyltransferase</fullName>
        <shortName evidence="5">RF MTase</shortName>
        <ecNumber evidence="5">2.1.1.297</ecNumber>
    </recommendedName>
    <alternativeName>
        <fullName evidence="5">N5-glutamine methyltransferase PrmC</fullName>
    </alternativeName>
    <alternativeName>
        <fullName evidence="5">Protein-(glutamine-N5) MTase PrmC</fullName>
    </alternativeName>
    <alternativeName>
        <fullName evidence="5">Protein-glutamine N-methyltransferase PrmC</fullName>
    </alternativeName>
</protein>
<dbReference type="InterPro" id="IPR029063">
    <property type="entry name" value="SAM-dependent_MTases_sf"/>
</dbReference>
<evidence type="ECO:0000256" key="1">
    <source>
        <dbReference type="ARBA" id="ARBA00022603"/>
    </source>
</evidence>
<evidence type="ECO:0000313" key="8">
    <source>
        <dbReference type="EMBL" id="RGS42917.1"/>
    </source>
</evidence>
<dbReference type="CDD" id="cd02440">
    <property type="entry name" value="AdoMet_MTases"/>
    <property type="match status" value="1"/>
</dbReference>
<dbReference type="AlphaFoldDB" id="A0A412IS41"/>
<dbReference type="InterPro" id="IPR040758">
    <property type="entry name" value="PrmC_N"/>
</dbReference>
<dbReference type="PROSITE" id="PS00092">
    <property type="entry name" value="N6_MTASE"/>
    <property type="match status" value="1"/>
</dbReference>